<evidence type="ECO:0000256" key="1">
    <source>
        <dbReference type="ARBA" id="ARBA00038283"/>
    </source>
</evidence>
<dbReference type="RefSeq" id="WP_286136955.1">
    <property type="nucleotide sequence ID" value="NZ_BRPL01000004.1"/>
</dbReference>
<evidence type="ECO:0000313" key="5">
    <source>
        <dbReference type="Proteomes" id="UP001144204"/>
    </source>
</evidence>
<dbReference type="InterPro" id="IPR036388">
    <property type="entry name" value="WH-like_DNA-bd_sf"/>
</dbReference>
<feature type="domain" description="Initiator Rep protein WH1" evidence="3">
    <location>
        <begin position="5"/>
        <end position="147"/>
    </location>
</feature>
<dbReference type="Pfam" id="PF01051">
    <property type="entry name" value="Rep3_N"/>
    <property type="match status" value="1"/>
</dbReference>
<dbReference type="InterPro" id="IPR000525">
    <property type="entry name" value="Initiator_Rep_WH1"/>
</dbReference>
<dbReference type="GO" id="GO:0003887">
    <property type="term" value="F:DNA-directed DNA polymerase activity"/>
    <property type="evidence" value="ECO:0007669"/>
    <property type="project" value="InterPro"/>
</dbReference>
<evidence type="ECO:0000256" key="2">
    <source>
        <dbReference type="SAM" id="MobiDB-lite"/>
    </source>
</evidence>
<sequence length="328" mass="38680">MSNEIVKYSNELNAVPFRKFNSREFNIFFSIVSRMRDKGTDTVVFPFDSIKTLSRYDQHTNHFVKDLENTYHKMLNLNIWYEDTHVYKAWVLFTGFEINKDKQTVAITINPKLKEVLNSIVNWTRFSLSQFVDLRSSYAKTAFRLFKQYRIVGYRKFNLKEFRVLFAIPKSYKARDINKRVLKPIQQELSQYLKGLHISKIKKGRKIIAYAFSWKPEMKNADDFSQGTFSDIRKRLDNVVNTNELDQEEKKLLEEKILNDADNLEASKKKKLIKLYLGPDYLQKEKIKSDIATYQKNANHKKTTSDKKESGQKHDISGILDDINNLSK</sequence>
<dbReference type="Pfam" id="PF21205">
    <property type="entry name" value="Rep3_C"/>
    <property type="match status" value="1"/>
</dbReference>
<dbReference type="SUPFAM" id="SSF46785">
    <property type="entry name" value="Winged helix' DNA-binding domain"/>
    <property type="match status" value="2"/>
</dbReference>
<organism evidence="4 5">
    <name type="scientific">Philodulcilactobacillus myokoensis</name>
    <dbReference type="NCBI Taxonomy" id="2929573"/>
    <lineage>
        <taxon>Bacteria</taxon>
        <taxon>Bacillati</taxon>
        <taxon>Bacillota</taxon>
        <taxon>Bacilli</taxon>
        <taxon>Lactobacillales</taxon>
        <taxon>Lactobacillaceae</taxon>
        <taxon>Philodulcilactobacillus</taxon>
    </lineage>
</organism>
<protein>
    <recommendedName>
        <fullName evidence="3">Initiator Rep protein WH1 domain-containing protein</fullName>
    </recommendedName>
</protein>
<dbReference type="AlphaFoldDB" id="A0A9W6B3A3"/>
<reference evidence="4" key="1">
    <citation type="submission" date="2022-07" db="EMBL/GenBank/DDBJ databases">
        <authorList>
            <person name="Kouya T."/>
            <person name="Ishiyama Y."/>
        </authorList>
    </citation>
    <scope>NUCLEOTIDE SEQUENCE</scope>
    <source>
        <strain evidence="4">WR16-4</strain>
    </source>
</reference>
<feature type="compositionally biased region" description="Basic and acidic residues" evidence="2">
    <location>
        <begin position="303"/>
        <end position="316"/>
    </location>
</feature>
<dbReference type="Proteomes" id="UP001144204">
    <property type="component" value="Unassembled WGS sequence"/>
</dbReference>
<reference evidence="4" key="2">
    <citation type="journal article" date="2023" name="PLoS ONE">
        <title>Philodulcilactobacillus myokoensis gen. nov., sp. nov., a fructophilic, acidophilic, and agar-phobic lactic acid bacterium isolated from fermented vegetable extracts.</title>
        <authorList>
            <person name="Kouya T."/>
            <person name="Ishiyama Y."/>
            <person name="Ohashi S."/>
            <person name="Kumakubo R."/>
            <person name="Yamazaki T."/>
            <person name="Otaki T."/>
        </authorList>
    </citation>
    <scope>NUCLEOTIDE SEQUENCE</scope>
    <source>
        <strain evidence="4">WR16-4</strain>
    </source>
</reference>
<accession>A0A9W6B3A3</accession>
<dbReference type="GO" id="GO:0006270">
    <property type="term" value="P:DNA replication initiation"/>
    <property type="evidence" value="ECO:0007669"/>
    <property type="project" value="InterPro"/>
</dbReference>
<evidence type="ECO:0000313" key="4">
    <source>
        <dbReference type="EMBL" id="GLB47415.1"/>
    </source>
</evidence>
<name>A0A9W6B3A3_9LACO</name>
<comment type="caution">
    <text evidence="4">The sequence shown here is derived from an EMBL/GenBank/DDBJ whole genome shotgun (WGS) entry which is preliminary data.</text>
</comment>
<evidence type="ECO:0000259" key="3">
    <source>
        <dbReference type="Pfam" id="PF01051"/>
    </source>
</evidence>
<proteinExistence type="inferred from homology"/>
<gene>
    <name evidence="4" type="ORF">WR164_13940</name>
</gene>
<dbReference type="EMBL" id="BRPL01000004">
    <property type="protein sequence ID" value="GLB47415.1"/>
    <property type="molecule type" value="Genomic_DNA"/>
</dbReference>
<comment type="similarity">
    <text evidence="1">Belongs to the initiator RepB protein family.</text>
</comment>
<feature type="region of interest" description="Disordered" evidence="2">
    <location>
        <begin position="297"/>
        <end position="328"/>
    </location>
</feature>
<keyword evidence="5" id="KW-1185">Reference proteome</keyword>
<dbReference type="Gene3D" id="1.10.10.10">
    <property type="entry name" value="Winged helix-like DNA-binding domain superfamily/Winged helix DNA-binding domain"/>
    <property type="match status" value="2"/>
</dbReference>
<dbReference type="InterPro" id="IPR036390">
    <property type="entry name" value="WH_DNA-bd_sf"/>
</dbReference>